<dbReference type="InterPro" id="IPR015300">
    <property type="entry name" value="DNA-bd_pseudobarrel_sf"/>
</dbReference>
<dbReference type="Gene3D" id="3.10.20.90">
    <property type="entry name" value="Phosphatidylinositol 3-kinase Catalytic Subunit, Chain A, domain 1"/>
    <property type="match status" value="1"/>
</dbReference>
<evidence type="ECO:0000313" key="12">
    <source>
        <dbReference type="Proteomes" id="UP000652761"/>
    </source>
</evidence>
<evidence type="ECO:0000256" key="8">
    <source>
        <dbReference type="ARBA" id="ARBA00023294"/>
    </source>
</evidence>
<comment type="caution">
    <text evidence="11">The sequence shown here is derived from an EMBL/GenBank/DDBJ whole genome shotgun (WGS) entry which is preliminary data.</text>
</comment>
<gene>
    <name evidence="11" type="ORF">Taro_016843</name>
</gene>
<dbReference type="Proteomes" id="UP000652761">
    <property type="component" value="Unassembled WGS sequence"/>
</dbReference>
<dbReference type="PANTHER" id="PTHR31384">
    <property type="entry name" value="AUXIN RESPONSE FACTOR 4-RELATED"/>
    <property type="match status" value="1"/>
</dbReference>
<feature type="compositionally biased region" description="Low complexity" evidence="9">
    <location>
        <begin position="567"/>
        <end position="583"/>
    </location>
</feature>
<comment type="similarity">
    <text evidence="3">Belongs to the ARF family.</text>
</comment>
<dbReference type="PANTHER" id="PTHR31384:SF1">
    <property type="entry name" value="AUXIN RESPONSE FACTOR 9"/>
    <property type="match status" value="1"/>
</dbReference>
<dbReference type="FunFam" id="2.30.30.1040:FF:000001">
    <property type="entry name" value="Auxin response factor"/>
    <property type="match status" value="1"/>
</dbReference>
<dbReference type="CDD" id="cd10017">
    <property type="entry name" value="B3_DNA"/>
    <property type="match status" value="1"/>
</dbReference>
<evidence type="ECO:0000256" key="1">
    <source>
        <dbReference type="ARBA" id="ARBA00003182"/>
    </source>
</evidence>
<evidence type="ECO:0000313" key="11">
    <source>
        <dbReference type="EMBL" id="MQL84337.1"/>
    </source>
</evidence>
<name>A0A843UPM3_COLES</name>
<dbReference type="SUPFAM" id="SSF101936">
    <property type="entry name" value="DNA-binding pseudobarrel domain"/>
    <property type="match status" value="1"/>
</dbReference>
<dbReference type="GO" id="GO:0003677">
    <property type="term" value="F:DNA binding"/>
    <property type="evidence" value="ECO:0007669"/>
    <property type="project" value="UniProtKB-KW"/>
</dbReference>
<sequence length="689" mass="77738">MSGSSCAGEGREDGGLHCEKQQRDGESNVYTELWNACAGPLVSIPRVGEKVYYFPQGHIEQVEASTDQGPGPPTPTYDLPWKILCRVVNVQLKAEHSTDEVFAQLALQPEIGQEGADAGKEVFHSSNPRPKLPSFSKILTASDTSTHGGFSVLKRHADECLPSLDMSQRPPMQDLMAKDLHDTVWCFRHVFRGKNGELRIGVRRALRNQNIGSATVMSSQSMKIGLLAAAFHAISTGTMFTVYYWPRQVISIFHRNLMRSPSEFVVPYDHYLESIRNSYMTGTRFHMKFENEDGLEERSAGTIVGIEDVDPKRWPTSKWRCLKVQWDESPSLTQAERVSPWKIELFEKSLPDTSLQSLTKRCRSINFPFKMQQQPSAENDGSLNDSVNNRVLQGQDNAASESKFNKKRTKQKRTSQTVPLIWKHQLYPDDERRTSVDSQEQFEPETENWSNHPWHEPASHWSLCSNNIAPPTGSRITDADLGVTWIPIYPPSDASQFYPDIHCFYKQKISMEQPAGGMCKVFGVNLVGNLKSPMFAPDELLSSTEMFPAAAPKPANDDHDQIRQPSKRLSSSSGSESLTGQSHSCRAVTARTGIKVHKQGTALGRSMDLSRFDAYEALVLELDRMFDFQGSLAEHSKGWHIICLDKDQEVIASNDYPWKEFCKMVKKIFIYQRGELSELKPETQVINRN</sequence>
<keyword evidence="6" id="KW-0804">Transcription</keyword>
<dbReference type="GO" id="GO:0009734">
    <property type="term" value="P:auxin-activated signaling pathway"/>
    <property type="evidence" value="ECO:0007669"/>
    <property type="project" value="UniProtKB-KW"/>
</dbReference>
<dbReference type="GO" id="GO:0005634">
    <property type="term" value="C:nucleus"/>
    <property type="evidence" value="ECO:0007669"/>
    <property type="project" value="UniProtKB-SubCell"/>
</dbReference>
<keyword evidence="8" id="KW-0927">Auxin signaling pathway</keyword>
<dbReference type="EMBL" id="NMUH01000755">
    <property type="protein sequence ID" value="MQL84337.1"/>
    <property type="molecule type" value="Genomic_DNA"/>
</dbReference>
<dbReference type="InterPro" id="IPR053793">
    <property type="entry name" value="PB1-like"/>
</dbReference>
<keyword evidence="4" id="KW-0805">Transcription regulation</keyword>
<protein>
    <recommendedName>
        <fullName evidence="10">PB1 domain-containing protein</fullName>
    </recommendedName>
</protein>
<feature type="domain" description="PB1" evidence="10">
    <location>
        <begin position="591"/>
        <end position="673"/>
    </location>
</feature>
<organism evidence="11 12">
    <name type="scientific">Colocasia esculenta</name>
    <name type="common">Wild taro</name>
    <name type="synonym">Arum esculentum</name>
    <dbReference type="NCBI Taxonomy" id="4460"/>
    <lineage>
        <taxon>Eukaryota</taxon>
        <taxon>Viridiplantae</taxon>
        <taxon>Streptophyta</taxon>
        <taxon>Embryophyta</taxon>
        <taxon>Tracheophyta</taxon>
        <taxon>Spermatophyta</taxon>
        <taxon>Magnoliopsida</taxon>
        <taxon>Liliopsida</taxon>
        <taxon>Araceae</taxon>
        <taxon>Aroideae</taxon>
        <taxon>Colocasieae</taxon>
        <taxon>Colocasia</taxon>
    </lineage>
</organism>
<dbReference type="Gene3D" id="2.40.330.10">
    <property type="entry name" value="DNA-binding pseudobarrel domain"/>
    <property type="match status" value="1"/>
</dbReference>
<keyword evidence="5" id="KW-0238">DNA-binding</keyword>
<comment type="function">
    <text evidence="1">Auxin response factors (ARFs) are transcriptional factors that bind specifically to the DNA sequence 5'-TGTCTC-3' found in the auxin-responsive promoter elements (AuxREs).</text>
</comment>
<evidence type="ECO:0000256" key="5">
    <source>
        <dbReference type="ARBA" id="ARBA00023125"/>
    </source>
</evidence>
<feature type="region of interest" description="Disordered" evidence="9">
    <location>
        <begin position="431"/>
        <end position="454"/>
    </location>
</feature>
<comment type="subcellular location">
    <subcellularLocation>
        <location evidence="2">Nucleus</location>
    </subcellularLocation>
</comment>
<dbReference type="InterPro" id="IPR003340">
    <property type="entry name" value="B3_DNA-bd"/>
</dbReference>
<dbReference type="AlphaFoldDB" id="A0A843UPM3"/>
<reference evidence="11" key="1">
    <citation type="submission" date="2017-07" db="EMBL/GenBank/DDBJ databases">
        <title>Taro Niue Genome Assembly and Annotation.</title>
        <authorList>
            <person name="Atibalentja N."/>
            <person name="Keating K."/>
            <person name="Fields C.J."/>
        </authorList>
    </citation>
    <scope>NUCLEOTIDE SEQUENCE</scope>
    <source>
        <strain evidence="11">Niue_2</strain>
        <tissue evidence="11">Leaf</tissue>
    </source>
</reference>
<feature type="region of interest" description="Disordered" evidence="9">
    <location>
        <begin position="549"/>
        <end position="583"/>
    </location>
</feature>
<dbReference type="InterPro" id="IPR010525">
    <property type="entry name" value="ARF_dom"/>
</dbReference>
<keyword evidence="12" id="KW-1185">Reference proteome</keyword>
<evidence type="ECO:0000256" key="7">
    <source>
        <dbReference type="ARBA" id="ARBA00023242"/>
    </source>
</evidence>
<dbReference type="Gene3D" id="2.30.30.1040">
    <property type="match status" value="1"/>
</dbReference>
<dbReference type="InterPro" id="IPR044835">
    <property type="entry name" value="ARF_plant"/>
</dbReference>
<dbReference type="OrthoDB" id="1912783at2759"/>
<proteinExistence type="inferred from homology"/>
<accession>A0A843UPM3</accession>
<dbReference type="Pfam" id="PF06507">
    <property type="entry name" value="ARF_AD"/>
    <property type="match status" value="1"/>
</dbReference>
<dbReference type="GO" id="GO:0006355">
    <property type="term" value="P:regulation of DNA-templated transcription"/>
    <property type="evidence" value="ECO:0007669"/>
    <property type="project" value="InterPro"/>
</dbReference>
<evidence type="ECO:0000259" key="10">
    <source>
        <dbReference type="PROSITE" id="PS51745"/>
    </source>
</evidence>
<dbReference type="PROSITE" id="PS51745">
    <property type="entry name" value="PB1"/>
    <property type="match status" value="1"/>
</dbReference>
<evidence type="ECO:0000256" key="6">
    <source>
        <dbReference type="ARBA" id="ARBA00023163"/>
    </source>
</evidence>
<evidence type="ECO:0000256" key="4">
    <source>
        <dbReference type="ARBA" id="ARBA00023015"/>
    </source>
</evidence>
<feature type="region of interest" description="Disordered" evidence="9">
    <location>
        <begin position="394"/>
        <end position="416"/>
    </location>
</feature>
<dbReference type="SUPFAM" id="SSF54277">
    <property type="entry name" value="CAD &amp; PB1 domains"/>
    <property type="match status" value="1"/>
</dbReference>
<keyword evidence="7" id="KW-0539">Nucleus</keyword>
<evidence type="ECO:0000256" key="9">
    <source>
        <dbReference type="SAM" id="MobiDB-lite"/>
    </source>
</evidence>
<evidence type="ECO:0000256" key="3">
    <source>
        <dbReference type="ARBA" id="ARBA00007853"/>
    </source>
</evidence>
<evidence type="ECO:0000256" key="2">
    <source>
        <dbReference type="ARBA" id="ARBA00004123"/>
    </source>
</evidence>